<gene>
    <name evidence="3" type="ORF">NKW50_07960</name>
</gene>
<name>A0ABT1F474_9PROT</name>
<feature type="transmembrane region" description="Helical" evidence="2">
    <location>
        <begin position="80"/>
        <end position="101"/>
    </location>
</feature>
<accession>A0ABT1F474</accession>
<dbReference type="EMBL" id="JAMYZZ010000011">
    <property type="protein sequence ID" value="MCP1258524.1"/>
    <property type="molecule type" value="Genomic_DNA"/>
</dbReference>
<evidence type="ECO:0000313" key="4">
    <source>
        <dbReference type="Proteomes" id="UP001523528"/>
    </source>
</evidence>
<reference evidence="3 4" key="1">
    <citation type="submission" date="2022-06" db="EMBL/GenBank/DDBJ databases">
        <title>Acetobacer genomes from food samples.</title>
        <authorList>
            <person name="Sombolestani A."/>
        </authorList>
    </citation>
    <scope>NUCLEOTIDE SEQUENCE [LARGE SCALE GENOMIC DNA]</scope>
    <source>
        <strain evidence="3 4">R-83285</strain>
    </source>
</reference>
<dbReference type="Proteomes" id="UP001523528">
    <property type="component" value="Unassembled WGS sequence"/>
</dbReference>
<evidence type="ECO:0008006" key="5">
    <source>
        <dbReference type="Google" id="ProtNLM"/>
    </source>
</evidence>
<evidence type="ECO:0000313" key="3">
    <source>
        <dbReference type="EMBL" id="MCP1258524.1"/>
    </source>
</evidence>
<keyword evidence="2" id="KW-0812">Transmembrane</keyword>
<proteinExistence type="predicted"/>
<sequence>MSASLSDMRNEWHEARERKGLPPSKEVEKPTGGGDNGGMDDLKERVAVLEQIAKDTKESLKDIKSDVSGIRADMKSDFRWILGIGIAAFGSLAGLILKVLASLPAHP</sequence>
<evidence type="ECO:0000256" key="2">
    <source>
        <dbReference type="SAM" id="Phobius"/>
    </source>
</evidence>
<feature type="region of interest" description="Disordered" evidence="1">
    <location>
        <begin position="1"/>
        <end position="40"/>
    </location>
</feature>
<feature type="compositionally biased region" description="Basic and acidic residues" evidence="1">
    <location>
        <begin position="8"/>
        <end position="29"/>
    </location>
</feature>
<evidence type="ECO:0000256" key="1">
    <source>
        <dbReference type="SAM" id="MobiDB-lite"/>
    </source>
</evidence>
<comment type="caution">
    <text evidence="3">The sequence shown here is derived from an EMBL/GenBank/DDBJ whole genome shotgun (WGS) entry which is preliminary data.</text>
</comment>
<keyword evidence="4" id="KW-1185">Reference proteome</keyword>
<protein>
    <recommendedName>
        <fullName evidence="5">Hemolysin XhlA</fullName>
    </recommendedName>
</protein>
<keyword evidence="2" id="KW-0472">Membrane</keyword>
<keyword evidence="2" id="KW-1133">Transmembrane helix</keyword>
<dbReference type="RefSeq" id="WP_253543874.1">
    <property type="nucleotide sequence ID" value="NZ_JAMYZY010000023.1"/>
</dbReference>
<organism evidence="3 4">
    <name type="scientific">Acetobacter lambici</name>
    <dbReference type="NCBI Taxonomy" id="1332824"/>
    <lineage>
        <taxon>Bacteria</taxon>
        <taxon>Pseudomonadati</taxon>
        <taxon>Pseudomonadota</taxon>
        <taxon>Alphaproteobacteria</taxon>
        <taxon>Acetobacterales</taxon>
        <taxon>Acetobacteraceae</taxon>
        <taxon>Acetobacter</taxon>
    </lineage>
</organism>